<keyword evidence="1" id="KW-0472">Membrane</keyword>
<name>A0A0K9PW63_ZOSMR</name>
<dbReference type="AlphaFoldDB" id="A0A0K9PW63"/>
<accession>A0A0K9PW63</accession>
<dbReference type="OMA" id="DYNHEVE"/>
<comment type="caution">
    <text evidence="2">The sequence shown here is derived from an EMBL/GenBank/DDBJ whole genome shotgun (WGS) entry which is preliminary data.</text>
</comment>
<dbReference type="EMBL" id="LFYR01000625">
    <property type="protein sequence ID" value="KMZ72490.1"/>
    <property type="molecule type" value="Genomic_DNA"/>
</dbReference>
<keyword evidence="1" id="KW-1133">Transmembrane helix</keyword>
<organism evidence="2 3">
    <name type="scientific">Zostera marina</name>
    <name type="common">Eelgrass</name>
    <dbReference type="NCBI Taxonomy" id="29655"/>
    <lineage>
        <taxon>Eukaryota</taxon>
        <taxon>Viridiplantae</taxon>
        <taxon>Streptophyta</taxon>
        <taxon>Embryophyta</taxon>
        <taxon>Tracheophyta</taxon>
        <taxon>Spermatophyta</taxon>
        <taxon>Magnoliopsida</taxon>
        <taxon>Liliopsida</taxon>
        <taxon>Zosteraceae</taxon>
        <taxon>Zostera</taxon>
    </lineage>
</organism>
<gene>
    <name evidence="2" type="ORF">ZOSMA_162G00090</name>
</gene>
<dbReference type="Proteomes" id="UP000036987">
    <property type="component" value="Unassembled WGS sequence"/>
</dbReference>
<sequence length="172" mass="19581">MKRIEMTQIAKILLIFFFIIPIPFIPDSIRSSYLYLILNIFIILLAIESGILGTESSISYTPPSTIPENAEPASIYHPVPNPTREINMNRVQAMKKCPSKPSLFFIGGTEDEPSTISPPSDTAKMTVDDAVEFGEQELFSRAETFIRNFYLELKIQREDSWKKIHGLYAKTF</sequence>
<evidence type="ECO:0008006" key="4">
    <source>
        <dbReference type="Google" id="ProtNLM"/>
    </source>
</evidence>
<feature type="transmembrane region" description="Helical" evidence="1">
    <location>
        <begin position="32"/>
        <end position="52"/>
    </location>
</feature>
<evidence type="ECO:0000313" key="2">
    <source>
        <dbReference type="EMBL" id="KMZ72490.1"/>
    </source>
</evidence>
<dbReference type="InterPro" id="IPR008480">
    <property type="entry name" value="DUF761_pln"/>
</dbReference>
<feature type="transmembrane region" description="Helical" evidence="1">
    <location>
        <begin position="9"/>
        <end position="26"/>
    </location>
</feature>
<protein>
    <recommendedName>
        <fullName evidence="4">DUF4408 domain-containing protein</fullName>
    </recommendedName>
</protein>
<evidence type="ECO:0000313" key="3">
    <source>
        <dbReference type="Proteomes" id="UP000036987"/>
    </source>
</evidence>
<dbReference type="PANTHER" id="PTHR36887:SF1">
    <property type="entry name" value="OS01G0532300 PROTEIN"/>
    <property type="match status" value="1"/>
</dbReference>
<evidence type="ECO:0000256" key="1">
    <source>
        <dbReference type="SAM" id="Phobius"/>
    </source>
</evidence>
<dbReference type="PANTHER" id="PTHR36887">
    <property type="entry name" value="OS01G0532300 PROTEIN"/>
    <property type="match status" value="1"/>
</dbReference>
<dbReference type="OrthoDB" id="1923900at2759"/>
<reference evidence="3" key="1">
    <citation type="journal article" date="2016" name="Nature">
        <title>The genome of the seagrass Zostera marina reveals angiosperm adaptation to the sea.</title>
        <authorList>
            <person name="Olsen J.L."/>
            <person name="Rouze P."/>
            <person name="Verhelst B."/>
            <person name="Lin Y.-C."/>
            <person name="Bayer T."/>
            <person name="Collen J."/>
            <person name="Dattolo E."/>
            <person name="De Paoli E."/>
            <person name="Dittami S."/>
            <person name="Maumus F."/>
            <person name="Michel G."/>
            <person name="Kersting A."/>
            <person name="Lauritano C."/>
            <person name="Lohaus R."/>
            <person name="Toepel M."/>
            <person name="Tonon T."/>
            <person name="Vanneste K."/>
            <person name="Amirebrahimi M."/>
            <person name="Brakel J."/>
            <person name="Bostroem C."/>
            <person name="Chovatia M."/>
            <person name="Grimwood J."/>
            <person name="Jenkins J.W."/>
            <person name="Jueterbock A."/>
            <person name="Mraz A."/>
            <person name="Stam W.T."/>
            <person name="Tice H."/>
            <person name="Bornberg-Bauer E."/>
            <person name="Green P.J."/>
            <person name="Pearson G.A."/>
            <person name="Procaccini G."/>
            <person name="Duarte C.M."/>
            <person name="Schmutz J."/>
            <person name="Reusch T.B.H."/>
            <person name="Van de Peer Y."/>
        </authorList>
    </citation>
    <scope>NUCLEOTIDE SEQUENCE [LARGE SCALE GENOMIC DNA]</scope>
    <source>
        <strain evidence="3">cv. Finnish</strain>
    </source>
</reference>
<dbReference type="Pfam" id="PF05553">
    <property type="entry name" value="DUF761"/>
    <property type="match status" value="1"/>
</dbReference>
<keyword evidence="1" id="KW-0812">Transmembrane</keyword>
<proteinExistence type="predicted"/>
<keyword evidence="3" id="KW-1185">Reference proteome</keyword>